<proteinExistence type="predicted"/>
<evidence type="ECO:0000313" key="2">
    <source>
        <dbReference type="Proteomes" id="UP000239047"/>
    </source>
</evidence>
<dbReference type="Proteomes" id="UP000239047">
    <property type="component" value="Unassembled WGS sequence"/>
</dbReference>
<organism evidence="1 2">
    <name type="scientific">Jeotgalibacillus proteolyticus</name>
    <dbReference type="NCBI Taxonomy" id="2082395"/>
    <lineage>
        <taxon>Bacteria</taxon>
        <taxon>Bacillati</taxon>
        <taxon>Bacillota</taxon>
        <taxon>Bacilli</taxon>
        <taxon>Bacillales</taxon>
        <taxon>Caryophanaceae</taxon>
        <taxon>Jeotgalibacillus</taxon>
    </lineage>
</organism>
<keyword evidence="2" id="KW-1185">Reference proteome</keyword>
<comment type="caution">
    <text evidence="1">The sequence shown here is derived from an EMBL/GenBank/DDBJ whole genome shotgun (WGS) entry which is preliminary data.</text>
</comment>
<dbReference type="Pfam" id="PF10702">
    <property type="entry name" value="DUF2507"/>
    <property type="match status" value="1"/>
</dbReference>
<sequence>MSEENEITTGSFGYSLIRDELLPELLGNHTNEILYWAGKSLARKHPCQNEGELIHFFERADWGTLQLIKQKGDEALLELSGPLLKQRIESNGAKHFTLEAGFLAEQYAMMKQCQTEAIQQRQKQAVIQFTLKWDPKDPYGLPSRKKSK</sequence>
<evidence type="ECO:0000313" key="1">
    <source>
        <dbReference type="EMBL" id="PPA71577.1"/>
    </source>
</evidence>
<dbReference type="OrthoDB" id="2965348at2"/>
<protein>
    <submittedName>
        <fullName evidence="1">DUF2507 domain-containing protein</fullName>
    </submittedName>
</protein>
<dbReference type="Gene3D" id="3.30.1380.20">
    <property type="entry name" value="Trafficking protein particle complex subunit 3"/>
    <property type="match status" value="1"/>
</dbReference>
<accession>A0A2S5GEV6</accession>
<dbReference type="EMBL" id="PREZ01000002">
    <property type="protein sequence ID" value="PPA71577.1"/>
    <property type="molecule type" value="Genomic_DNA"/>
</dbReference>
<gene>
    <name evidence="1" type="ORF">C4B60_05830</name>
</gene>
<dbReference type="SUPFAM" id="SSF111126">
    <property type="entry name" value="Ligand-binding domain in the NO signalling and Golgi transport"/>
    <property type="match status" value="1"/>
</dbReference>
<dbReference type="RefSeq" id="WP_104057066.1">
    <property type="nucleotide sequence ID" value="NZ_PREZ01000002.1"/>
</dbReference>
<dbReference type="AlphaFoldDB" id="A0A2S5GEV6"/>
<dbReference type="InterPro" id="IPR024096">
    <property type="entry name" value="NO_sig/Golgi_transp_ligand-bd"/>
</dbReference>
<dbReference type="InterPro" id="IPR019642">
    <property type="entry name" value="DUF2507"/>
</dbReference>
<name>A0A2S5GEV6_9BACL</name>
<reference evidence="1 2" key="1">
    <citation type="submission" date="2018-02" db="EMBL/GenBank/DDBJ databases">
        <title>Jeotgalibacillus proteolyticum sp. nov. a protease producing bacterium isolated from ocean sediments of Laizhou Bay.</title>
        <authorList>
            <person name="Li Y."/>
        </authorList>
    </citation>
    <scope>NUCLEOTIDE SEQUENCE [LARGE SCALE GENOMIC DNA]</scope>
    <source>
        <strain evidence="1 2">22-7</strain>
    </source>
</reference>